<feature type="disulfide bond" evidence="15">
    <location>
        <begin position="759"/>
        <end position="771"/>
    </location>
</feature>
<dbReference type="InterPro" id="IPR001283">
    <property type="entry name" value="CRISP-related"/>
</dbReference>
<evidence type="ECO:0000256" key="14">
    <source>
        <dbReference type="ARBA" id="ARBA00037878"/>
    </source>
</evidence>
<dbReference type="SUPFAM" id="SSF49854">
    <property type="entry name" value="Spermadhesin, CUB domain"/>
    <property type="match status" value="2"/>
</dbReference>
<dbReference type="InterPro" id="IPR019775">
    <property type="entry name" value="WD40_repeat_CS"/>
</dbReference>
<dbReference type="InterPro" id="IPR036322">
    <property type="entry name" value="WD40_repeat_dom_sf"/>
</dbReference>
<evidence type="ECO:0000256" key="4">
    <source>
        <dbReference type="ARBA" id="ARBA00022583"/>
    </source>
</evidence>
<dbReference type="PRINTS" id="PR00838">
    <property type="entry name" value="V5ALLERGEN"/>
</dbReference>
<keyword evidence="7" id="KW-0677">Repeat</keyword>
<feature type="region of interest" description="Disordered" evidence="17">
    <location>
        <begin position="1158"/>
        <end position="1218"/>
    </location>
</feature>
<dbReference type="PANTHER" id="PTHR45048:SF1">
    <property type="entry name" value="WD REPEAT-CONTAINING PROTEIN 88"/>
    <property type="match status" value="1"/>
</dbReference>
<dbReference type="PROSITE" id="PS01209">
    <property type="entry name" value="LDLRA_1"/>
    <property type="match status" value="2"/>
</dbReference>
<dbReference type="Pfam" id="PF00431">
    <property type="entry name" value="CUB"/>
    <property type="match status" value="2"/>
</dbReference>
<keyword evidence="6" id="KW-0732">Signal</keyword>
<comment type="caution">
    <text evidence="20">The sequence shown here is derived from an EMBL/GenBank/DDBJ whole genome shotgun (WGS) entry which is preliminary data.</text>
</comment>
<keyword evidence="12" id="KW-0168">Coated pit</keyword>
<feature type="domain" description="CUB" evidence="19">
    <location>
        <begin position="639"/>
        <end position="752"/>
    </location>
</feature>
<feature type="domain" description="CUB" evidence="19">
    <location>
        <begin position="847"/>
        <end position="958"/>
    </location>
</feature>
<dbReference type="GO" id="GO:0005905">
    <property type="term" value="C:clathrin-coated pit"/>
    <property type="evidence" value="ECO:0007669"/>
    <property type="project" value="UniProtKB-KW"/>
</dbReference>
<dbReference type="PROSITE" id="PS01180">
    <property type="entry name" value="CUB"/>
    <property type="match status" value="2"/>
</dbReference>
<dbReference type="Pfam" id="PF00400">
    <property type="entry name" value="WD40"/>
    <property type="match status" value="7"/>
</dbReference>
<dbReference type="GO" id="GO:0006897">
    <property type="term" value="P:endocytosis"/>
    <property type="evidence" value="ECO:0007669"/>
    <property type="project" value="UniProtKB-KW"/>
</dbReference>
<keyword evidence="10 15" id="KW-1015">Disulfide bond</keyword>
<dbReference type="InterPro" id="IPR035914">
    <property type="entry name" value="Sperma_CUB_dom_sf"/>
</dbReference>
<evidence type="ECO:0000256" key="17">
    <source>
        <dbReference type="SAM" id="MobiDB-lite"/>
    </source>
</evidence>
<dbReference type="FunFam" id="2.60.120.290:FF:000021">
    <property type="entry name" value="Low-density lipoprotein receptor-related protein 12"/>
    <property type="match status" value="1"/>
</dbReference>
<dbReference type="InterPro" id="IPR020472">
    <property type="entry name" value="WD40_PAC1"/>
</dbReference>
<dbReference type="InterPro" id="IPR035940">
    <property type="entry name" value="CAP_sf"/>
</dbReference>
<evidence type="ECO:0000256" key="13">
    <source>
        <dbReference type="ARBA" id="ARBA00023180"/>
    </source>
</evidence>
<evidence type="ECO:0000313" key="21">
    <source>
        <dbReference type="Proteomes" id="UP000736164"/>
    </source>
</evidence>
<feature type="disulfide bond" evidence="15">
    <location>
        <begin position="766"/>
        <end position="784"/>
    </location>
</feature>
<evidence type="ECO:0000256" key="8">
    <source>
        <dbReference type="ARBA" id="ARBA00022989"/>
    </source>
</evidence>
<feature type="region of interest" description="Disordered" evidence="17">
    <location>
        <begin position="1241"/>
        <end position="1302"/>
    </location>
</feature>
<evidence type="ECO:0000256" key="1">
    <source>
        <dbReference type="ARBA" id="ARBA00004479"/>
    </source>
</evidence>
<dbReference type="PROSITE" id="PS01009">
    <property type="entry name" value="CRISP_1"/>
    <property type="match status" value="1"/>
</dbReference>
<evidence type="ECO:0000256" key="7">
    <source>
        <dbReference type="ARBA" id="ARBA00022737"/>
    </source>
</evidence>
<keyword evidence="11" id="KW-0675">Receptor</keyword>
<keyword evidence="13" id="KW-0325">Glycoprotein</keyword>
<proteinExistence type="inferred from homology"/>
<gene>
    <name evidence="20" type="primary">Lrp3</name>
    <name evidence="20" type="ORF">GTO95_0008445</name>
</gene>
<dbReference type="Pfam" id="PF00057">
    <property type="entry name" value="Ldl_recept_a"/>
    <property type="match status" value="2"/>
</dbReference>
<keyword evidence="9 18" id="KW-0472">Membrane</keyword>
<keyword evidence="21" id="KW-1185">Reference proteome</keyword>
<dbReference type="EMBL" id="JAAWVO010030959">
    <property type="protein sequence ID" value="MBN3316575.1"/>
    <property type="molecule type" value="Genomic_DNA"/>
</dbReference>
<dbReference type="SUPFAM" id="SSF50978">
    <property type="entry name" value="WD40 repeat-like"/>
    <property type="match status" value="1"/>
</dbReference>
<evidence type="ECO:0000256" key="10">
    <source>
        <dbReference type="ARBA" id="ARBA00023157"/>
    </source>
</evidence>
<dbReference type="InterPro" id="IPR002172">
    <property type="entry name" value="LDrepeatLR_classA_rpt"/>
</dbReference>
<comment type="caution">
    <text evidence="15">Lacks conserved residue(s) required for the propagation of feature annotation.</text>
</comment>
<dbReference type="Gene3D" id="3.40.33.10">
    <property type="entry name" value="CAP"/>
    <property type="match status" value="1"/>
</dbReference>
<name>A0A8J7NQV0_ATRSP</name>
<dbReference type="InterPro" id="IPR015943">
    <property type="entry name" value="WD40/YVTN_repeat-like_dom_sf"/>
</dbReference>
<dbReference type="SMART" id="SM00320">
    <property type="entry name" value="WD40"/>
    <property type="match status" value="7"/>
</dbReference>
<dbReference type="CDD" id="cd05380">
    <property type="entry name" value="CAP_euk"/>
    <property type="match status" value="1"/>
</dbReference>
<evidence type="ECO:0000313" key="20">
    <source>
        <dbReference type="EMBL" id="MBN3316575.1"/>
    </source>
</evidence>
<feature type="region of interest" description="Disordered" evidence="17">
    <location>
        <begin position="1134"/>
        <end position="1153"/>
    </location>
</feature>
<keyword evidence="3 16" id="KW-0853">WD repeat</keyword>
<evidence type="ECO:0000256" key="12">
    <source>
        <dbReference type="ARBA" id="ARBA00023176"/>
    </source>
</evidence>
<dbReference type="PROSITE" id="PS50068">
    <property type="entry name" value="LDLRA_2"/>
    <property type="match status" value="2"/>
</dbReference>
<feature type="repeat" description="WD" evidence="16">
    <location>
        <begin position="7"/>
        <end position="48"/>
    </location>
</feature>
<keyword evidence="8 18" id="KW-1133">Transmembrane helix</keyword>
<feature type="repeat" description="WD" evidence="16">
    <location>
        <begin position="225"/>
        <end position="259"/>
    </location>
</feature>
<dbReference type="InterPro" id="IPR018244">
    <property type="entry name" value="Allrgn_V5/Tpx1_CS"/>
</dbReference>
<feature type="repeat" description="WD" evidence="16">
    <location>
        <begin position="50"/>
        <end position="91"/>
    </location>
</feature>
<dbReference type="SUPFAM" id="SSF55797">
    <property type="entry name" value="PR-1-like"/>
    <property type="match status" value="1"/>
</dbReference>
<dbReference type="InterPro" id="IPR014044">
    <property type="entry name" value="CAP_dom"/>
</dbReference>
<feature type="disulfide bond" evidence="15">
    <location>
        <begin position="778"/>
        <end position="793"/>
    </location>
</feature>
<feature type="compositionally biased region" description="Pro residues" evidence="17">
    <location>
        <begin position="1247"/>
        <end position="1262"/>
    </location>
</feature>
<dbReference type="PROSITE" id="PS00678">
    <property type="entry name" value="WD_REPEATS_1"/>
    <property type="match status" value="5"/>
</dbReference>
<dbReference type="Gene3D" id="2.60.120.290">
    <property type="entry name" value="Spermadhesin, CUB domain"/>
    <property type="match status" value="2"/>
</dbReference>
<feature type="repeat" description="WD" evidence="16">
    <location>
        <begin position="135"/>
        <end position="176"/>
    </location>
</feature>
<dbReference type="CDD" id="cd00112">
    <property type="entry name" value="LDLa"/>
    <property type="match status" value="2"/>
</dbReference>
<dbReference type="Proteomes" id="UP000736164">
    <property type="component" value="Unassembled WGS sequence"/>
</dbReference>
<keyword evidence="4" id="KW-0254">Endocytosis</keyword>
<evidence type="ECO:0000259" key="19">
    <source>
        <dbReference type="PROSITE" id="PS01180"/>
    </source>
</evidence>
<evidence type="ECO:0000256" key="16">
    <source>
        <dbReference type="PROSITE-ProRule" id="PRU00221"/>
    </source>
</evidence>
<dbReference type="InterPro" id="IPR000859">
    <property type="entry name" value="CUB_dom"/>
</dbReference>
<feature type="compositionally biased region" description="Acidic residues" evidence="17">
    <location>
        <begin position="1288"/>
        <end position="1302"/>
    </location>
</feature>
<feature type="repeat" description="WD" evidence="16">
    <location>
        <begin position="178"/>
        <end position="219"/>
    </location>
</feature>
<dbReference type="CDD" id="cd00041">
    <property type="entry name" value="CUB"/>
    <property type="match status" value="2"/>
</dbReference>
<dbReference type="InterPro" id="IPR002413">
    <property type="entry name" value="V5_allergen-like"/>
</dbReference>
<comment type="subcellular location">
    <subcellularLocation>
        <location evidence="14">Membrane</location>
        <location evidence="14">Coated pit</location>
    </subcellularLocation>
    <subcellularLocation>
        <location evidence="1">Membrane</location>
        <topology evidence="1">Single-pass type I membrane protein</topology>
    </subcellularLocation>
</comment>
<dbReference type="PRINTS" id="PR00837">
    <property type="entry name" value="V5TPXLIKE"/>
</dbReference>
<dbReference type="InterPro" id="IPR001680">
    <property type="entry name" value="WD40_rpt"/>
</dbReference>
<dbReference type="PROSITE" id="PS50082">
    <property type="entry name" value="WD_REPEATS_2"/>
    <property type="match status" value="6"/>
</dbReference>
<reference evidence="20" key="1">
    <citation type="journal article" date="2021" name="Cell">
        <title>Tracing the genetic footprints of vertebrate landing in non-teleost ray-finned fishes.</title>
        <authorList>
            <person name="Bi X."/>
            <person name="Wang K."/>
            <person name="Yang L."/>
            <person name="Pan H."/>
            <person name="Jiang H."/>
            <person name="Wei Q."/>
            <person name="Fang M."/>
            <person name="Yu H."/>
            <person name="Zhu C."/>
            <person name="Cai Y."/>
            <person name="He Y."/>
            <person name="Gan X."/>
            <person name="Zeng H."/>
            <person name="Yu D."/>
            <person name="Zhu Y."/>
            <person name="Jiang H."/>
            <person name="Qiu Q."/>
            <person name="Yang H."/>
            <person name="Zhang Y.E."/>
            <person name="Wang W."/>
            <person name="Zhu M."/>
            <person name="He S."/>
            <person name="Zhang G."/>
        </authorList>
    </citation>
    <scope>NUCLEOTIDE SEQUENCE</scope>
    <source>
        <strain evidence="20">Allg_001</strain>
    </source>
</reference>
<accession>A0A8J7NQV0</accession>
<dbReference type="Pfam" id="PF00188">
    <property type="entry name" value="CAP"/>
    <property type="match status" value="1"/>
</dbReference>
<dbReference type="GO" id="GO:0005576">
    <property type="term" value="C:extracellular region"/>
    <property type="evidence" value="ECO:0007669"/>
    <property type="project" value="InterPro"/>
</dbReference>
<feature type="non-terminal residue" evidence="20">
    <location>
        <position position="1302"/>
    </location>
</feature>
<dbReference type="CDD" id="cd00200">
    <property type="entry name" value="WD40"/>
    <property type="match status" value="1"/>
</dbReference>
<feature type="disulfide bond" evidence="15">
    <location>
        <begin position="827"/>
        <end position="842"/>
    </location>
</feature>
<dbReference type="FunFam" id="4.10.400.10:FF:000034">
    <property type="entry name" value="Low-density lipoprotein receptor-related protein 2"/>
    <property type="match status" value="1"/>
</dbReference>
<evidence type="ECO:0000256" key="5">
    <source>
        <dbReference type="ARBA" id="ARBA00022692"/>
    </source>
</evidence>
<feature type="repeat" description="WD" evidence="16">
    <location>
        <begin position="267"/>
        <end position="308"/>
    </location>
</feature>
<dbReference type="Gene3D" id="2.130.10.10">
    <property type="entry name" value="YVTN repeat-like/Quinoprotein amine dehydrogenase"/>
    <property type="match status" value="3"/>
</dbReference>
<dbReference type="SMART" id="SM00042">
    <property type="entry name" value="CUB"/>
    <property type="match status" value="2"/>
</dbReference>
<evidence type="ECO:0000256" key="11">
    <source>
        <dbReference type="ARBA" id="ARBA00023170"/>
    </source>
</evidence>
<evidence type="ECO:0000256" key="2">
    <source>
        <dbReference type="ARBA" id="ARBA00009923"/>
    </source>
</evidence>
<evidence type="ECO:0000256" key="6">
    <source>
        <dbReference type="ARBA" id="ARBA00022729"/>
    </source>
</evidence>
<feature type="transmembrane region" description="Helical" evidence="18">
    <location>
        <begin position="973"/>
        <end position="999"/>
    </location>
</feature>
<dbReference type="Gene3D" id="4.10.400.10">
    <property type="entry name" value="Low-density Lipoprotein Receptor"/>
    <property type="match status" value="2"/>
</dbReference>
<evidence type="ECO:0000256" key="18">
    <source>
        <dbReference type="SAM" id="Phobius"/>
    </source>
</evidence>
<evidence type="ECO:0000256" key="15">
    <source>
        <dbReference type="PROSITE-ProRule" id="PRU00124"/>
    </source>
</evidence>
<protein>
    <submittedName>
        <fullName evidence="20">LRP3 protein</fullName>
    </submittedName>
</protein>
<evidence type="ECO:0000256" key="9">
    <source>
        <dbReference type="ARBA" id="ARBA00023136"/>
    </source>
</evidence>
<dbReference type="InterPro" id="IPR023415">
    <property type="entry name" value="LDLR_class-A_CS"/>
</dbReference>
<keyword evidence="5 18" id="KW-0812">Transmembrane</keyword>
<dbReference type="SMART" id="SM00198">
    <property type="entry name" value="SCP"/>
    <property type="match status" value="1"/>
</dbReference>
<comment type="similarity">
    <text evidence="2">Belongs to the CRISP family.</text>
</comment>
<dbReference type="SMART" id="SM00192">
    <property type="entry name" value="LDLa"/>
    <property type="match status" value="2"/>
</dbReference>
<sequence>QIPIKVLRSHTGAVSSCSFCFEDSRIVTSSHDRTAKLWDAESGVPLLVFDRGHSAAITGCALTPDHNRLITASWDKTMKAWDMKTGEILWSAAHDGLLTSCSVSPDGKYVASSTDMENAIYITCVDSGEKIFQIKGHHRSTVTGCRFDPGSQRVASVSADKSIKLWDFVARRTTLSINSGHSNVISSCCFTGNGRHLCTASWDKTLRLWDIPTGRFRSRGGVTLSKGHEGNISSCVFSEDSSLLVSGACDRNVTVWDMEGPCKKLVLKGHTDWVTDVSISADKKWIASSSKDSTLRLWNIENSDHIPAVIETRKAAGFHIVKEWHAGLASLAQDWADLCSFDHGQPSAETSGYTHLGQNLNKFMSTDPRRLDSVEARTVQAVRAWWEEEQGYDYEESRCSGPVCGHYTQLAWAGTQYVGCGYVNGSQCPGRFTYVVCNYAPSGNSGLEPRVPYLRGPPCSKCDSGQGWCEDGCPLQCKNCGVLNAELCSCSCAEGWDYADCSGACEDSDPSFCSTLYEPNCAVIRVDHCRAKCKQCGPGLGARYLQEERLTCHRRCQRLVSGNAPGRALIRDAVVCARASFRNTTGMPKCCGGKICRNQGFLDTQSCACVCPVAHFGERCAGVFAARRVESSAIVMAACSGKVEQHTERRGVIYSPSWPLNYPAGMNCSWNIQGDKGDVITISFRNFDLEESGKCAGDWLLLGPTWREEYRVCGSLIPPPFISTRGHVWLHFHSTSTSSGQAQGFRLSYIRGQLGRSSCQGDEFLCGNGKCLPGSWRCNGMDECGDATDERSCAPPPTEAPPSLCPPGTFQCTQAQSTRCLPNTLRCNSARDCADGADEDNCPDTSCGKRLGNFYGSFASPDFFRPSRSPAELRCSWLVDTQDRKHILLQLDLQLGSGDYVRVYDGLGEHSDRLLQALSYHSNHRPVLLESSQGQLTVLYHAKPRGGGHGFNATYQVDGSDERDCLVAVPRKVITAALIGSLVCGLLLVVALGCAFKLYSLRAREYRAFETQMTRLEAEFVRREAPPSYGQLIAQGLIPPVEDFPVYNPSQRPLFITVRPAVTLPVSQVRASPLEPRCGRWVTHLDAHASVLQNIRTAMRRQIRRHSSRRAASRRRLGRIWSRLFHRGTRLRGQIPLLTPPGAPHLPLGGGAHSYQAVAGSERHAPSPCSPLASEEPTGGLRRPTAGSPASEDLEGGACSRCRGPGSPPAPSEAERGLCPRKVSRRLVQGLAANLRGVSVRHYSSLDPPPPAQLRAEPPPAGPSGCRSVEVPILEDAGALGGGRQPSSDEDDDDDDESLLIC</sequence>
<feature type="non-terminal residue" evidence="20">
    <location>
        <position position="1"/>
    </location>
</feature>
<dbReference type="SUPFAM" id="SSF57424">
    <property type="entry name" value="LDL receptor-like module"/>
    <property type="match status" value="2"/>
</dbReference>
<dbReference type="PANTHER" id="PTHR45048">
    <property type="match status" value="1"/>
</dbReference>
<organism evidence="20 21">
    <name type="scientific">Atractosteus spatula</name>
    <name type="common">Alligator gar</name>
    <name type="synonym">Lepisosteus spatula</name>
    <dbReference type="NCBI Taxonomy" id="7917"/>
    <lineage>
        <taxon>Eukaryota</taxon>
        <taxon>Metazoa</taxon>
        <taxon>Chordata</taxon>
        <taxon>Craniata</taxon>
        <taxon>Vertebrata</taxon>
        <taxon>Euteleostomi</taxon>
        <taxon>Actinopterygii</taxon>
        <taxon>Neopterygii</taxon>
        <taxon>Holostei</taxon>
        <taxon>Semionotiformes</taxon>
        <taxon>Lepisosteidae</taxon>
        <taxon>Atractosteus</taxon>
    </lineage>
</organism>
<dbReference type="PRINTS" id="PR00320">
    <property type="entry name" value="GPROTEINBRPT"/>
</dbReference>
<dbReference type="InterPro" id="IPR036055">
    <property type="entry name" value="LDL_receptor-like_sf"/>
</dbReference>
<evidence type="ECO:0000256" key="3">
    <source>
        <dbReference type="ARBA" id="ARBA00022574"/>
    </source>
</evidence>
<dbReference type="PROSITE" id="PS50294">
    <property type="entry name" value="WD_REPEATS_REGION"/>
    <property type="match status" value="6"/>
</dbReference>